<comment type="similarity">
    <text evidence="1">Belongs to the AHA1 family.</text>
</comment>
<reference evidence="3" key="1">
    <citation type="journal article" date="2014" name="Int. J. Syst. Evol. Microbiol.">
        <title>Complete genome sequence of Corynebacterium casei LMG S-19264T (=DSM 44701T), isolated from a smear-ripened cheese.</title>
        <authorList>
            <consortium name="US DOE Joint Genome Institute (JGI-PGF)"/>
            <person name="Walter F."/>
            <person name="Albersmeier A."/>
            <person name="Kalinowski J."/>
            <person name="Ruckert C."/>
        </authorList>
    </citation>
    <scope>NUCLEOTIDE SEQUENCE</scope>
    <source>
        <strain evidence="3">VKM B-1513</strain>
    </source>
</reference>
<comment type="caution">
    <text evidence="3">The sequence shown here is derived from an EMBL/GenBank/DDBJ whole genome shotgun (WGS) entry which is preliminary data.</text>
</comment>
<dbReference type="InterPro" id="IPR023393">
    <property type="entry name" value="START-like_dom_sf"/>
</dbReference>
<dbReference type="AlphaFoldDB" id="A0A9W6IL66"/>
<keyword evidence="4" id="KW-1185">Reference proteome</keyword>
<sequence>MTGRITHERFTLERRYDATPAQIFAAWKDVEGRTQWQKPADHLHLVYDADDFRVGGRDISRCWADGDANAYEAVVVYQDIVPDRRIIMSETVSLAGRNLSSALATVEIDPDGSGARMRLTLQIAAETGSDIFAGYREGWGALLENLVSHLTRETIP</sequence>
<feature type="domain" description="Activator of Hsp90 ATPase homologue 1/2-like C-terminal" evidence="2">
    <location>
        <begin position="17"/>
        <end position="150"/>
    </location>
</feature>
<dbReference type="SUPFAM" id="SSF55961">
    <property type="entry name" value="Bet v1-like"/>
    <property type="match status" value="1"/>
</dbReference>
<accession>A0A9W6IL66</accession>
<evidence type="ECO:0000259" key="2">
    <source>
        <dbReference type="Pfam" id="PF08327"/>
    </source>
</evidence>
<organism evidence="3 4">
    <name type="scientific">Maricaulis virginensis</name>
    <dbReference type="NCBI Taxonomy" id="144022"/>
    <lineage>
        <taxon>Bacteria</taxon>
        <taxon>Pseudomonadati</taxon>
        <taxon>Pseudomonadota</taxon>
        <taxon>Alphaproteobacteria</taxon>
        <taxon>Maricaulales</taxon>
        <taxon>Maricaulaceae</taxon>
        <taxon>Maricaulis</taxon>
    </lineage>
</organism>
<dbReference type="RefSeq" id="WP_271185399.1">
    <property type="nucleotide sequence ID" value="NZ_BSFE01000001.1"/>
</dbReference>
<dbReference type="EMBL" id="BSFE01000001">
    <property type="protein sequence ID" value="GLK51006.1"/>
    <property type="molecule type" value="Genomic_DNA"/>
</dbReference>
<dbReference type="Pfam" id="PF08327">
    <property type="entry name" value="AHSA1"/>
    <property type="match status" value="1"/>
</dbReference>
<protein>
    <submittedName>
        <fullName evidence="3">Activator of HSP90 ATPase</fullName>
    </submittedName>
</protein>
<evidence type="ECO:0000313" key="3">
    <source>
        <dbReference type="EMBL" id="GLK51006.1"/>
    </source>
</evidence>
<dbReference type="Gene3D" id="3.30.530.20">
    <property type="match status" value="1"/>
</dbReference>
<dbReference type="Proteomes" id="UP001143486">
    <property type="component" value="Unassembled WGS sequence"/>
</dbReference>
<name>A0A9W6IL66_9PROT</name>
<proteinExistence type="inferred from homology"/>
<dbReference type="InterPro" id="IPR013538">
    <property type="entry name" value="ASHA1/2-like_C"/>
</dbReference>
<evidence type="ECO:0000313" key="4">
    <source>
        <dbReference type="Proteomes" id="UP001143486"/>
    </source>
</evidence>
<gene>
    <name evidence="3" type="ORF">GCM10017621_05140</name>
</gene>
<reference evidence="3" key="2">
    <citation type="submission" date="2023-01" db="EMBL/GenBank/DDBJ databases">
        <authorList>
            <person name="Sun Q."/>
            <person name="Evtushenko L."/>
        </authorList>
    </citation>
    <scope>NUCLEOTIDE SEQUENCE</scope>
    <source>
        <strain evidence="3">VKM B-1513</strain>
    </source>
</reference>
<evidence type="ECO:0000256" key="1">
    <source>
        <dbReference type="ARBA" id="ARBA00006817"/>
    </source>
</evidence>